<feature type="region of interest" description="Disordered" evidence="1">
    <location>
        <begin position="241"/>
        <end position="262"/>
    </location>
</feature>
<reference evidence="3 4" key="1">
    <citation type="journal article" date="2015" name="Genome Announc.">
        <title>Expanding the biotechnology potential of lactobacilli through comparative genomics of 213 strains and associated genera.</title>
        <authorList>
            <person name="Sun Z."/>
            <person name="Harris H.M."/>
            <person name="McCann A."/>
            <person name="Guo C."/>
            <person name="Argimon S."/>
            <person name="Zhang W."/>
            <person name="Yang X."/>
            <person name="Jeffery I.B."/>
            <person name="Cooney J.C."/>
            <person name="Kagawa T.F."/>
            <person name="Liu W."/>
            <person name="Song Y."/>
            <person name="Salvetti E."/>
            <person name="Wrobel A."/>
            <person name="Rasinkangas P."/>
            <person name="Parkhill J."/>
            <person name="Rea M.C."/>
            <person name="O'Sullivan O."/>
            <person name="Ritari J."/>
            <person name="Douillard F.P."/>
            <person name="Paul Ross R."/>
            <person name="Yang R."/>
            <person name="Briner A.E."/>
            <person name="Felis G.E."/>
            <person name="de Vos W.M."/>
            <person name="Barrangou R."/>
            <person name="Klaenhammer T.R."/>
            <person name="Caufield P.W."/>
            <person name="Cui Y."/>
            <person name="Zhang H."/>
            <person name="O'Toole P.W."/>
        </authorList>
    </citation>
    <scope>NUCLEOTIDE SEQUENCE [LARGE SCALE GENOMIC DNA]</scope>
    <source>
        <strain evidence="3 4">DSM 20593</strain>
    </source>
</reference>
<evidence type="ECO:0000313" key="4">
    <source>
        <dbReference type="Proteomes" id="UP000051655"/>
    </source>
</evidence>
<proteinExistence type="predicted"/>
<dbReference type="InterPro" id="IPR009045">
    <property type="entry name" value="Zn_M74/Hedgehog-like"/>
</dbReference>
<dbReference type="InterPro" id="IPR052179">
    <property type="entry name" value="DD-CPase-like"/>
</dbReference>
<protein>
    <recommendedName>
        <fullName evidence="2">D-alanyl-D-alanine carboxypeptidase-like core domain-containing protein</fullName>
    </recommendedName>
</protein>
<dbReference type="GO" id="GO:0006508">
    <property type="term" value="P:proteolysis"/>
    <property type="evidence" value="ECO:0007669"/>
    <property type="project" value="InterPro"/>
</dbReference>
<dbReference type="EMBL" id="JQBP01000003">
    <property type="protein sequence ID" value="KRN75004.1"/>
    <property type="molecule type" value="Genomic_DNA"/>
</dbReference>
<evidence type="ECO:0000256" key="1">
    <source>
        <dbReference type="SAM" id="MobiDB-lite"/>
    </source>
</evidence>
<evidence type="ECO:0000313" key="3">
    <source>
        <dbReference type="EMBL" id="KRN75004.1"/>
    </source>
</evidence>
<organism evidence="3 4">
    <name type="scientific">Weissella kandleri</name>
    <dbReference type="NCBI Taxonomy" id="1616"/>
    <lineage>
        <taxon>Bacteria</taxon>
        <taxon>Bacillati</taxon>
        <taxon>Bacillota</taxon>
        <taxon>Bacilli</taxon>
        <taxon>Lactobacillales</taxon>
        <taxon>Lactobacillaceae</taxon>
        <taxon>Weissella</taxon>
    </lineage>
</organism>
<dbReference type="Gene3D" id="3.30.1380.10">
    <property type="match status" value="1"/>
</dbReference>
<dbReference type="CDD" id="cd14852">
    <property type="entry name" value="LD-carboxypeptidase"/>
    <property type="match status" value="1"/>
</dbReference>
<feature type="compositionally biased region" description="Polar residues" evidence="1">
    <location>
        <begin position="80"/>
        <end position="102"/>
    </location>
</feature>
<dbReference type="Pfam" id="PF02557">
    <property type="entry name" value="VanY"/>
    <property type="match status" value="1"/>
</dbReference>
<dbReference type="PATRIC" id="fig|1616.3.peg.781"/>
<dbReference type="PANTHER" id="PTHR34385:SF1">
    <property type="entry name" value="PEPTIDOGLYCAN L-ALANYL-D-GLUTAMATE ENDOPEPTIDASE CWLK"/>
    <property type="match status" value="1"/>
</dbReference>
<dbReference type="STRING" id="1616.IV73_GL000761"/>
<dbReference type="AlphaFoldDB" id="A0A0R2JJU2"/>
<dbReference type="InterPro" id="IPR058193">
    <property type="entry name" value="VanY/YodJ_core_dom"/>
</dbReference>
<dbReference type="InterPro" id="IPR003709">
    <property type="entry name" value="VanY-like_core_dom"/>
</dbReference>
<name>A0A0R2JJU2_9LACO</name>
<feature type="region of interest" description="Disordered" evidence="1">
    <location>
        <begin position="77"/>
        <end position="102"/>
    </location>
</feature>
<accession>A0A0R2JJU2</accession>
<dbReference type="Proteomes" id="UP000051655">
    <property type="component" value="Unassembled WGS sequence"/>
</dbReference>
<keyword evidence="4" id="KW-1185">Reference proteome</keyword>
<feature type="domain" description="D-alanyl-D-alanine carboxypeptidase-like core" evidence="2">
    <location>
        <begin position="99"/>
        <end position="222"/>
    </location>
</feature>
<dbReference type="PANTHER" id="PTHR34385">
    <property type="entry name" value="D-ALANYL-D-ALANINE CARBOXYPEPTIDASE"/>
    <property type="match status" value="1"/>
</dbReference>
<gene>
    <name evidence="3" type="ORF">IV73_GL000761</name>
</gene>
<dbReference type="SUPFAM" id="SSF55166">
    <property type="entry name" value="Hedgehog/DD-peptidase"/>
    <property type="match status" value="1"/>
</dbReference>
<dbReference type="GO" id="GO:0008233">
    <property type="term" value="F:peptidase activity"/>
    <property type="evidence" value="ECO:0007669"/>
    <property type="project" value="InterPro"/>
</dbReference>
<sequence length="262" mass="29135">MILETGELFMNNKRLIPILTLIIFLGVLAGVFTHMKNNHNPDAHTSKSKSQVKNAITNSSHKTKITPELMVVNKKHPLTSDYNPYNGSTTDNNPSGSGLSPATNQAKTALIQAMQKAGFKISENVSGYRSYRYQTILYQNYVQQHGQAEADTFSARPGYSEHQSGLAFDLIGANGDLPTDDQMYQWLQNHAHNFGLIIRFPRGSNASTGYMGEEWHMRYVGKANATKMHQQHIATLEEFTGLPGGDYNQDSKQDIPAISEID</sequence>
<comment type="caution">
    <text evidence="3">The sequence shown here is derived from an EMBL/GenBank/DDBJ whole genome shotgun (WGS) entry which is preliminary data.</text>
</comment>
<evidence type="ECO:0000259" key="2">
    <source>
        <dbReference type="Pfam" id="PF02557"/>
    </source>
</evidence>